<keyword evidence="3" id="KW-1185">Reference proteome</keyword>
<proteinExistence type="predicted"/>
<sequence length="150" mass="17325">MDEISDDRAERNRIDRLVEQIIVMEEEMHQIREENRVLKENIINSNKGISNEIIQTLGQQIASLRQEILSAAPVQGECSKCKQAVSALKTTTGDFKRLIYKLEEEISQVLSIAYAQNSSLQEKTEQIELYAQINNKLTLIKEEYMRLKNL</sequence>
<dbReference type="HOGENOM" id="CLU_1741048_0_0_1"/>
<evidence type="ECO:0000313" key="2">
    <source>
        <dbReference type="EMBL" id="KFG26464.1"/>
    </source>
</evidence>
<dbReference type="GeneID" id="77675583"/>
<comment type="caution">
    <text evidence="2">The sequence shown here is derived from an EMBL/GenBank/DDBJ whole genome shotgun (WGS) entry which is preliminary data.</text>
</comment>
<evidence type="ECO:0000313" key="3">
    <source>
        <dbReference type="Proteomes" id="UP000054524"/>
    </source>
</evidence>
<dbReference type="EMBL" id="AKIJ01000002">
    <property type="protein sequence ID" value="KFG26464.1"/>
    <property type="molecule type" value="Genomic_DNA"/>
</dbReference>
<reference evidence="2 3" key="1">
    <citation type="journal article" date="2014" name="Genome Announc.">
        <title>Genome Sequence of the Microsporidian Species Nematocida sp1 Strain ERTm6 (ATCC PRA-372).</title>
        <authorList>
            <person name="Bakowski M.A."/>
            <person name="Priest M."/>
            <person name="Young S."/>
            <person name="Cuomo C.A."/>
            <person name="Troemel E.R."/>
        </authorList>
    </citation>
    <scope>NUCLEOTIDE SEQUENCE [LARGE SCALE GENOMIC DNA]</scope>
    <source>
        <strain evidence="2 3">ERTm6</strain>
    </source>
</reference>
<dbReference type="Proteomes" id="UP000054524">
    <property type="component" value="Unassembled WGS sequence"/>
</dbReference>
<accession>A0A086J2U6</accession>
<dbReference type="AlphaFoldDB" id="A0A086J2U6"/>
<feature type="coiled-coil region" evidence="1">
    <location>
        <begin position="14"/>
        <end position="41"/>
    </location>
</feature>
<evidence type="ECO:0000256" key="1">
    <source>
        <dbReference type="SAM" id="Coils"/>
    </source>
</evidence>
<keyword evidence="1" id="KW-0175">Coiled coil</keyword>
<name>A0A086J2U6_NEMA1</name>
<protein>
    <submittedName>
        <fullName evidence="2">Uncharacterized protein</fullName>
    </submittedName>
</protein>
<gene>
    <name evidence="2" type="ORF">NESG_00610</name>
</gene>
<organism evidence="2 3">
    <name type="scientific">Nematocida ausubeli (strain ATCC PRA-371 / ERTm2)</name>
    <name type="common">Nematode killer fungus</name>
    <dbReference type="NCBI Taxonomy" id="1913371"/>
    <lineage>
        <taxon>Eukaryota</taxon>
        <taxon>Fungi</taxon>
        <taxon>Fungi incertae sedis</taxon>
        <taxon>Microsporidia</taxon>
        <taxon>Nematocida</taxon>
    </lineage>
</organism>
<dbReference type="RefSeq" id="XP_052905019.1">
    <property type="nucleotide sequence ID" value="XM_053048259.1"/>
</dbReference>